<dbReference type="STRING" id="210143.A0A1R3IVC0"/>
<dbReference type="SUPFAM" id="SSF48264">
    <property type="entry name" value="Cytochrome P450"/>
    <property type="match status" value="1"/>
</dbReference>
<dbReference type="Gene3D" id="1.10.630.10">
    <property type="entry name" value="Cytochrome P450"/>
    <property type="match status" value="1"/>
</dbReference>
<evidence type="ECO:0000256" key="2">
    <source>
        <dbReference type="ARBA" id="ARBA00010617"/>
    </source>
</evidence>
<evidence type="ECO:0000256" key="6">
    <source>
        <dbReference type="ARBA" id="ARBA00023004"/>
    </source>
</evidence>
<evidence type="ECO:0000256" key="3">
    <source>
        <dbReference type="ARBA" id="ARBA00022617"/>
    </source>
</evidence>
<dbReference type="Pfam" id="PF00067">
    <property type="entry name" value="p450"/>
    <property type="match status" value="1"/>
</dbReference>
<dbReference type="GO" id="GO:0005506">
    <property type="term" value="F:iron ion binding"/>
    <property type="evidence" value="ECO:0007669"/>
    <property type="project" value="InterPro"/>
</dbReference>
<evidence type="ECO:0000313" key="9">
    <source>
        <dbReference type="EMBL" id="OMO86514.1"/>
    </source>
</evidence>
<keyword evidence="4" id="KW-0479">Metal-binding</keyword>
<evidence type="ECO:0000256" key="5">
    <source>
        <dbReference type="ARBA" id="ARBA00023002"/>
    </source>
</evidence>
<accession>A0A1R3IVC0</accession>
<dbReference type="GO" id="GO:0004497">
    <property type="term" value="F:monooxygenase activity"/>
    <property type="evidence" value="ECO:0007669"/>
    <property type="project" value="UniProtKB-KW"/>
</dbReference>
<dbReference type="InterPro" id="IPR036396">
    <property type="entry name" value="Cyt_P450_sf"/>
</dbReference>
<dbReference type="Gramene" id="OMO86514">
    <property type="protein sequence ID" value="OMO86514"/>
    <property type="gene ID" value="CCACVL1_09585"/>
</dbReference>
<protein>
    <submittedName>
        <fullName evidence="9">Cytochrome P450</fullName>
    </submittedName>
</protein>
<dbReference type="GO" id="GO:0020037">
    <property type="term" value="F:heme binding"/>
    <property type="evidence" value="ECO:0007669"/>
    <property type="project" value="InterPro"/>
</dbReference>
<evidence type="ECO:0000256" key="1">
    <source>
        <dbReference type="ARBA" id="ARBA00001971"/>
    </source>
</evidence>
<feature type="region of interest" description="Disordered" evidence="8">
    <location>
        <begin position="1"/>
        <end position="20"/>
    </location>
</feature>
<keyword evidence="7" id="KW-0503">Monooxygenase</keyword>
<gene>
    <name evidence="9" type="ORF">CCACVL1_09585</name>
</gene>
<name>A0A1R3IVC0_COCAP</name>
<comment type="cofactor">
    <cofactor evidence="1">
        <name>heme</name>
        <dbReference type="ChEBI" id="CHEBI:30413"/>
    </cofactor>
</comment>
<dbReference type="Proteomes" id="UP000188268">
    <property type="component" value="Unassembled WGS sequence"/>
</dbReference>
<dbReference type="AlphaFoldDB" id="A0A1R3IVC0"/>
<evidence type="ECO:0000256" key="4">
    <source>
        <dbReference type="ARBA" id="ARBA00022723"/>
    </source>
</evidence>
<sequence>MVFNTRYSGEGKEDGGPGVEEEEHVQALFTMLAHLYSFCISDNMPWMRGLDLEGHEKNLKEATRVIAMYHDPIIHERIKQWREGKKEQPEDLLDVLVSLKDDNGDSLLSAEVIKAQIIGKARVHGSSMTTMLFARILHGFSWSIPSDEGRIDLSEDKGNLHLARLLVAVAKPRLLQHVYPC</sequence>
<reference evidence="9 10" key="1">
    <citation type="submission" date="2013-09" db="EMBL/GenBank/DDBJ databases">
        <title>Corchorus capsularis genome sequencing.</title>
        <authorList>
            <person name="Alam M."/>
            <person name="Haque M.S."/>
            <person name="Islam M.S."/>
            <person name="Emdad E.M."/>
            <person name="Islam M.M."/>
            <person name="Ahmed B."/>
            <person name="Halim A."/>
            <person name="Hossen Q.M.M."/>
            <person name="Hossain M.Z."/>
            <person name="Ahmed R."/>
            <person name="Khan M.M."/>
            <person name="Islam R."/>
            <person name="Rashid M.M."/>
            <person name="Khan S.A."/>
            <person name="Rahman M.S."/>
            <person name="Alam M."/>
        </authorList>
    </citation>
    <scope>NUCLEOTIDE SEQUENCE [LARGE SCALE GENOMIC DNA]</scope>
    <source>
        <strain evidence="10">cv. CVL-1</strain>
        <tissue evidence="9">Whole seedling</tissue>
    </source>
</reference>
<keyword evidence="3" id="KW-0349">Heme</keyword>
<keyword evidence="10" id="KW-1185">Reference proteome</keyword>
<proteinExistence type="inferred from homology"/>
<evidence type="ECO:0000256" key="7">
    <source>
        <dbReference type="ARBA" id="ARBA00023033"/>
    </source>
</evidence>
<dbReference type="PANTHER" id="PTHR47944">
    <property type="entry name" value="CYTOCHROME P450 98A9"/>
    <property type="match status" value="1"/>
</dbReference>
<keyword evidence="6" id="KW-0408">Iron</keyword>
<dbReference type="OrthoDB" id="1002418at2759"/>
<comment type="caution">
    <text evidence="9">The sequence shown here is derived from an EMBL/GenBank/DDBJ whole genome shotgun (WGS) entry which is preliminary data.</text>
</comment>
<comment type="similarity">
    <text evidence="2">Belongs to the cytochrome P450 family.</text>
</comment>
<dbReference type="PANTHER" id="PTHR47944:SF4">
    <property type="entry name" value="OS09G0441700 PROTEIN"/>
    <property type="match status" value="1"/>
</dbReference>
<dbReference type="InterPro" id="IPR001128">
    <property type="entry name" value="Cyt_P450"/>
</dbReference>
<dbReference type="EMBL" id="AWWV01009448">
    <property type="protein sequence ID" value="OMO86514.1"/>
    <property type="molecule type" value="Genomic_DNA"/>
</dbReference>
<keyword evidence="5" id="KW-0560">Oxidoreductase</keyword>
<dbReference type="GO" id="GO:0016705">
    <property type="term" value="F:oxidoreductase activity, acting on paired donors, with incorporation or reduction of molecular oxygen"/>
    <property type="evidence" value="ECO:0007669"/>
    <property type="project" value="InterPro"/>
</dbReference>
<evidence type="ECO:0000256" key="8">
    <source>
        <dbReference type="SAM" id="MobiDB-lite"/>
    </source>
</evidence>
<organism evidence="9 10">
    <name type="scientific">Corchorus capsularis</name>
    <name type="common">Jute</name>
    <dbReference type="NCBI Taxonomy" id="210143"/>
    <lineage>
        <taxon>Eukaryota</taxon>
        <taxon>Viridiplantae</taxon>
        <taxon>Streptophyta</taxon>
        <taxon>Embryophyta</taxon>
        <taxon>Tracheophyta</taxon>
        <taxon>Spermatophyta</taxon>
        <taxon>Magnoliopsida</taxon>
        <taxon>eudicotyledons</taxon>
        <taxon>Gunneridae</taxon>
        <taxon>Pentapetalae</taxon>
        <taxon>rosids</taxon>
        <taxon>malvids</taxon>
        <taxon>Malvales</taxon>
        <taxon>Malvaceae</taxon>
        <taxon>Grewioideae</taxon>
        <taxon>Apeibeae</taxon>
        <taxon>Corchorus</taxon>
    </lineage>
</organism>
<evidence type="ECO:0000313" key="10">
    <source>
        <dbReference type="Proteomes" id="UP000188268"/>
    </source>
</evidence>